<comment type="caution">
    <text evidence="17">The sequence shown here is derived from an EMBL/GenBank/DDBJ whole genome shotgun (WGS) entry which is preliminary data.</text>
</comment>
<dbReference type="Pfam" id="PF01833">
    <property type="entry name" value="TIG"/>
    <property type="match status" value="1"/>
</dbReference>
<evidence type="ECO:0000256" key="9">
    <source>
        <dbReference type="ARBA" id="ARBA00023054"/>
    </source>
</evidence>
<dbReference type="OrthoDB" id="407555at2759"/>
<feature type="repeat" description="ANK" evidence="14">
    <location>
        <begin position="751"/>
        <end position="783"/>
    </location>
</feature>
<evidence type="ECO:0000256" key="6">
    <source>
        <dbReference type="ARBA" id="ARBA00022860"/>
    </source>
</evidence>
<dbReference type="SUPFAM" id="SSF81296">
    <property type="entry name" value="E set domains"/>
    <property type="match status" value="1"/>
</dbReference>
<dbReference type="InterPro" id="IPR000048">
    <property type="entry name" value="IQ_motif_EF-hand-BS"/>
</dbReference>
<proteinExistence type="inferred from homology"/>
<evidence type="ECO:0000256" key="13">
    <source>
        <dbReference type="ARBA" id="ARBA00023242"/>
    </source>
</evidence>
<dbReference type="FunFam" id="2.60.40.10:FF:000314">
    <property type="entry name" value="Calmodulin-binding transcription activator 2"/>
    <property type="match status" value="1"/>
</dbReference>
<evidence type="ECO:0000256" key="14">
    <source>
        <dbReference type="PROSITE-ProRule" id="PRU00023"/>
    </source>
</evidence>
<dbReference type="InterPro" id="IPR002909">
    <property type="entry name" value="IPT_dom"/>
</dbReference>
<feature type="region of interest" description="Disordered" evidence="15">
    <location>
        <begin position="1059"/>
        <end position="1080"/>
    </location>
</feature>
<dbReference type="GO" id="GO:0005634">
    <property type="term" value="C:nucleus"/>
    <property type="evidence" value="ECO:0007669"/>
    <property type="project" value="UniProtKB-SubCell"/>
</dbReference>
<dbReference type="Pfam" id="PF00612">
    <property type="entry name" value="IQ"/>
    <property type="match status" value="2"/>
</dbReference>
<dbReference type="PROSITE" id="PS50096">
    <property type="entry name" value="IQ"/>
    <property type="match status" value="3"/>
</dbReference>
<dbReference type="GO" id="GO:0003712">
    <property type="term" value="F:transcription coregulator activity"/>
    <property type="evidence" value="ECO:0007669"/>
    <property type="project" value="TreeGrafter"/>
</dbReference>
<keyword evidence="12" id="KW-0804">Transcription</keyword>
<sequence>MQQVYDINVLQQEAHTRWLKPSEVLFILQNYERFPLTQEPPQRPPSGSMFLFNRRILRFFRKDGHTWRRKKDGRTVGEAHERLKKDNELQNWFVCGKWNKCLRKKHAIYSRVFSIKDLPFFFNRTRIIRKPSGLKGKHNLTSWMAMVFRAYGHIVLVHYRDVAESTSVNNAQVQGFTSGTNGLYEPYRSSCSPGSVEEVSSKFVIENLESDRMNLMYKSLSDGQSSRPEVSQALQKLAEQLSLDDDDNSIFFDDLTAYSGQNENLQDLDFGTRDSLQESHENLLHSLEFAGQGQLEEARKQNNYNSIQSLKTFGDHGTQQNQSLCLDYGIERKQSPSWKDMLELSSSSEGVDSHVKTSNCSARAFGSASPARNMFDHDALLSSSASIDMSAIPFEESENLTWLKAERRPNGNQISESYLSLQLSATRRFLLGSDNPVESPASSSQLSDAGVHHSSGASIVEANILLRKENSTDWMGTEPLAAGNNTYTPDFSGSWFDHSQFESSVGMYSSLTVAQKQRFSIHEICPEWAFAFERTKVIITGEFLCNPSECAWAVMFGDVEVPLEIVQDGVLRCQAPQLSPGKVTLCITSGNRESCSEVREFEFRAMAKTSRAVGTSSSTDATKTAEELSLLARLVQILLCGHDSLTVSRGAVAEVEQSRKLKTDDLWKQIIKSLQVGCENSLVTVEWIMQELLKDKLQHWISSKNQGNDGTSCLLSKQEQGIIHLISGLGYEWALNPILGAGVGINFRDVNGWTALHWAAYFGRENMVAELLAAGASAGAVTDPTPQDPVGKTPGFIASARGHKGLAGYLSEVALTSHLSSLKMEENEISKGSAEVEAERAVESISQRSVQIHVGGAEDELSLKDSLAAVRNAAQAAARIQAAFRAHSFRKRHQALSQDDYGMTQEDIQGLSAASKSHRPFHGSHDQKFDKAAQSIQKKYRGWKGRKDFLTLRQHVVKIQAHVRGHQVRRKYREILRAVSVVEKVVLRWRRRGAGLRGFRAEPELAGNEEEDVAKVFRKQKVDAALDEAMSRVLSMVDSPDARQQYRRMLERYRQAMKDSNNTQLPADSPNKEEPASSSPSVFNEVSLLLAVKEKFSHPLRAVGDMIRGSFKGKVKKPHVQVHLPPIGVPEIPHVDLPSITLNNNALSALNNHHEE</sequence>
<dbReference type="Pfam" id="PF12796">
    <property type="entry name" value="Ank_2"/>
    <property type="match status" value="1"/>
</dbReference>
<evidence type="ECO:0000256" key="12">
    <source>
        <dbReference type="ARBA" id="ARBA00023163"/>
    </source>
</evidence>
<dbReference type="GO" id="GO:0005516">
    <property type="term" value="F:calmodulin binding"/>
    <property type="evidence" value="ECO:0007669"/>
    <property type="project" value="UniProtKB-KW"/>
</dbReference>
<dbReference type="EMBL" id="CM017886">
    <property type="protein sequence ID" value="KAG1370132.1"/>
    <property type="molecule type" value="Genomic_DNA"/>
</dbReference>
<evidence type="ECO:0000256" key="15">
    <source>
        <dbReference type="SAM" id="MobiDB-lite"/>
    </source>
</evidence>
<evidence type="ECO:0000256" key="10">
    <source>
        <dbReference type="ARBA" id="ARBA00023125"/>
    </source>
</evidence>
<dbReference type="CDD" id="cd00102">
    <property type="entry name" value="IPT"/>
    <property type="match status" value="1"/>
</dbReference>
<dbReference type="InterPro" id="IPR027417">
    <property type="entry name" value="P-loop_NTPase"/>
</dbReference>
<accession>A0A8K0ND94</accession>
<dbReference type="SMART" id="SM00015">
    <property type="entry name" value="IQ"/>
    <property type="match status" value="3"/>
</dbReference>
<dbReference type="PROSITE" id="PS51437">
    <property type="entry name" value="CG_1"/>
    <property type="match status" value="1"/>
</dbReference>
<comment type="similarity">
    <text evidence="2">Belongs to the CAMTA family.</text>
</comment>
<keyword evidence="5" id="KW-0106">Calcium</keyword>
<dbReference type="SUPFAM" id="SSF48403">
    <property type="entry name" value="Ankyrin repeat"/>
    <property type="match status" value="1"/>
</dbReference>
<dbReference type="Pfam" id="PF03859">
    <property type="entry name" value="CG-1"/>
    <property type="match status" value="1"/>
</dbReference>
<dbReference type="Gene3D" id="1.20.5.190">
    <property type="match status" value="1"/>
</dbReference>
<evidence type="ECO:0000256" key="11">
    <source>
        <dbReference type="ARBA" id="ARBA00023159"/>
    </source>
</evidence>
<dbReference type="PANTHER" id="PTHR23335:SF1">
    <property type="entry name" value="CALMODULIN-BINDING TRANSCRIPTION ACTIVATOR, ISOFORM F"/>
    <property type="match status" value="1"/>
</dbReference>
<keyword evidence="18" id="KW-1185">Reference proteome</keyword>
<evidence type="ECO:0000256" key="1">
    <source>
        <dbReference type="ARBA" id="ARBA00004123"/>
    </source>
</evidence>
<evidence type="ECO:0000256" key="7">
    <source>
        <dbReference type="ARBA" id="ARBA00023015"/>
    </source>
</evidence>
<dbReference type="Proteomes" id="UP000797356">
    <property type="component" value="Chromosome 15"/>
</dbReference>
<dbReference type="SMART" id="SM01076">
    <property type="entry name" value="CG-1"/>
    <property type="match status" value="1"/>
</dbReference>
<dbReference type="InterPro" id="IPR005559">
    <property type="entry name" value="CG-1_dom"/>
</dbReference>
<keyword evidence="8 14" id="KW-0040">ANK repeat</keyword>
<dbReference type="GO" id="GO:0009409">
    <property type="term" value="P:response to cold"/>
    <property type="evidence" value="ECO:0007669"/>
    <property type="project" value="UniProtKB-ARBA"/>
</dbReference>
<name>A0A8K0ND94_COCNU</name>
<dbReference type="PROSITE" id="PS50088">
    <property type="entry name" value="ANK_REPEAT"/>
    <property type="match status" value="1"/>
</dbReference>
<keyword evidence="9" id="KW-0175">Coiled coil</keyword>
<evidence type="ECO:0000313" key="17">
    <source>
        <dbReference type="EMBL" id="KAG1370132.1"/>
    </source>
</evidence>
<dbReference type="PROSITE" id="PS50297">
    <property type="entry name" value="ANK_REP_REGION"/>
    <property type="match status" value="1"/>
</dbReference>
<keyword evidence="4" id="KW-0677">Repeat</keyword>
<dbReference type="Gene3D" id="1.25.40.20">
    <property type="entry name" value="Ankyrin repeat-containing domain"/>
    <property type="match status" value="1"/>
</dbReference>
<keyword evidence="7" id="KW-0805">Transcription regulation</keyword>
<dbReference type="InterPro" id="IPR002110">
    <property type="entry name" value="Ankyrin_rpt"/>
</dbReference>
<keyword evidence="13" id="KW-0539">Nucleus</keyword>
<dbReference type="InterPro" id="IPR014756">
    <property type="entry name" value="Ig_E-set"/>
</dbReference>
<evidence type="ECO:0000259" key="16">
    <source>
        <dbReference type="PROSITE" id="PS51437"/>
    </source>
</evidence>
<evidence type="ECO:0000256" key="5">
    <source>
        <dbReference type="ARBA" id="ARBA00022837"/>
    </source>
</evidence>
<feature type="domain" description="CG-1" evidence="16">
    <location>
        <begin position="7"/>
        <end position="168"/>
    </location>
</feature>
<reference evidence="17" key="2">
    <citation type="submission" date="2019-07" db="EMBL/GenBank/DDBJ databases">
        <authorList>
            <person name="Yang Y."/>
            <person name="Bocs S."/>
            <person name="Baudouin L."/>
        </authorList>
    </citation>
    <scope>NUCLEOTIDE SEQUENCE</scope>
    <source>
        <tissue evidence="17">Spear leaf of Hainan Tall coconut</tissue>
    </source>
</reference>
<keyword evidence="11" id="KW-0010">Activator</keyword>
<organism evidence="17 18">
    <name type="scientific">Cocos nucifera</name>
    <name type="common">Coconut palm</name>
    <dbReference type="NCBI Taxonomy" id="13894"/>
    <lineage>
        <taxon>Eukaryota</taxon>
        <taxon>Viridiplantae</taxon>
        <taxon>Streptophyta</taxon>
        <taxon>Embryophyta</taxon>
        <taxon>Tracheophyta</taxon>
        <taxon>Spermatophyta</taxon>
        <taxon>Magnoliopsida</taxon>
        <taxon>Liliopsida</taxon>
        <taxon>Arecaceae</taxon>
        <taxon>Arecoideae</taxon>
        <taxon>Cocoseae</taxon>
        <taxon>Attaleinae</taxon>
        <taxon>Cocos</taxon>
    </lineage>
</organism>
<dbReference type="SUPFAM" id="SSF52540">
    <property type="entry name" value="P-loop containing nucleoside triphosphate hydrolases"/>
    <property type="match status" value="1"/>
</dbReference>
<dbReference type="Gene3D" id="2.60.40.10">
    <property type="entry name" value="Immunoglobulins"/>
    <property type="match status" value="1"/>
</dbReference>
<gene>
    <name evidence="17" type="ORF">COCNU_15G004980</name>
</gene>
<dbReference type="InterPro" id="IPR013783">
    <property type="entry name" value="Ig-like_fold"/>
</dbReference>
<evidence type="ECO:0000256" key="3">
    <source>
        <dbReference type="ARBA" id="ARBA00022553"/>
    </source>
</evidence>
<protein>
    <submittedName>
        <fullName evidence="17">Calmodulin-binding transcription activator 4</fullName>
    </submittedName>
</protein>
<dbReference type="PANTHER" id="PTHR23335">
    <property type="entry name" value="CALMODULIN-BINDING TRANSCRIPTION ACTIVATOR CAMTA"/>
    <property type="match status" value="1"/>
</dbReference>
<evidence type="ECO:0000256" key="2">
    <source>
        <dbReference type="ARBA" id="ARBA00008267"/>
    </source>
</evidence>
<dbReference type="AlphaFoldDB" id="A0A8K0ND94"/>
<dbReference type="GO" id="GO:0003690">
    <property type="term" value="F:double-stranded DNA binding"/>
    <property type="evidence" value="ECO:0007669"/>
    <property type="project" value="TreeGrafter"/>
</dbReference>
<keyword evidence="3" id="KW-0597">Phosphoprotein</keyword>
<evidence type="ECO:0000256" key="8">
    <source>
        <dbReference type="ARBA" id="ARBA00023043"/>
    </source>
</evidence>
<dbReference type="FunFam" id="1.20.5.190:FF:000003">
    <property type="entry name" value="Calmodulin-binding transcription activator 2"/>
    <property type="match status" value="1"/>
</dbReference>
<keyword evidence="6" id="KW-0112">Calmodulin-binding</keyword>
<comment type="subcellular location">
    <subcellularLocation>
        <location evidence="1">Nucleus</location>
    </subcellularLocation>
</comment>
<evidence type="ECO:0000313" key="18">
    <source>
        <dbReference type="Proteomes" id="UP000797356"/>
    </source>
</evidence>
<keyword evidence="10" id="KW-0238">DNA-binding</keyword>
<evidence type="ECO:0000256" key="4">
    <source>
        <dbReference type="ARBA" id="ARBA00022737"/>
    </source>
</evidence>
<reference evidence="17" key="1">
    <citation type="journal article" date="2017" name="Gigascience">
        <title>The genome draft of coconut (Cocos nucifera).</title>
        <authorList>
            <person name="Xiao Y."/>
            <person name="Xu P."/>
            <person name="Fan H."/>
            <person name="Baudouin L."/>
            <person name="Xia W."/>
            <person name="Bocs S."/>
            <person name="Xu J."/>
            <person name="Li Q."/>
            <person name="Guo A."/>
            <person name="Zhou L."/>
            <person name="Li J."/>
            <person name="Wu Y."/>
            <person name="Ma Z."/>
            <person name="Armero A."/>
            <person name="Issali A.E."/>
            <person name="Liu N."/>
            <person name="Peng M."/>
            <person name="Yang Y."/>
        </authorList>
    </citation>
    <scope>NUCLEOTIDE SEQUENCE</scope>
    <source>
        <tissue evidence="17">Spear leaf of Hainan Tall coconut</tissue>
    </source>
</reference>
<dbReference type="SMART" id="SM00248">
    <property type="entry name" value="ANK"/>
    <property type="match status" value="1"/>
</dbReference>
<dbReference type="InterPro" id="IPR036770">
    <property type="entry name" value="Ankyrin_rpt-contain_sf"/>
</dbReference>
<dbReference type="GO" id="GO:0006357">
    <property type="term" value="P:regulation of transcription by RNA polymerase II"/>
    <property type="evidence" value="ECO:0007669"/>
    <property type="project" value="TreeGrafter"/>
</dbReference>